<dbReference type="Pfam" id="PF07859">
    <property type="entry name" value="Abhydrolase_3"/>
    <property type="match status" value="1"/>
</dbReference>
<organism evidence="4 5">
    <name type="scientific">Sistotremastrum suecicum HHB10207 ss-3</name>
    <dbReference type="NCBI Taxonomy" id="1314776"/>
    <lineage>
        <taxon>Eukaryota</taxon>
        <taxon>Fungi</taxon>
        <taxon>Dikarya</taxon>
        <taxon>Basidiomycota</taxon>
        <taxon>Agaricomycotina</taxon>
        <taxon>Agaricomycetes</taxon>
        <taxon>Sistotremastrales</taxon>
        <taxon>Sistotremastraceae</taxon>
        <taxon>Sistotremastrum</taxon>
    </lineage>
</organism>
<dbReference type="GO" id="GO:0016787">
    <property type="term" value="F:hydrolase activity"/>
    <property type="evidence" value="ECO:0007669"/>
    <property type="project" value="UniProtKB-KW"/>
</dbReference>
<name>A0A166FMW0_9AGAM</name>
<reference evidence="4 5" key="1">
    <citation type="journal article" date="2016" name="Mol. Biol. Evol.">
        <title>Comparative Genomics of Early-Diverging Mushroom-Forming Fungi Provides Insights into the Origins of Lignocellulose Decay Capabilities.</title>
        <authorList>
            <person name="Nagy L.G."/>
            <person name="Riley R."/>
            <person name="Tritt A."/>
            <person name="Adam C."/>
            <person name="Daum C."/>
            <person name="Floudas D."/>
            <person name="Sun H."/>
            <person name="Yadav J.S."/>
            <person name="Pangilinan J."/>
            <person name="Larsson K.H."/>
            <person name="Matsuura K."/>
            <person name="Barry K."/>
            <person name="Labutti K."/>
            <person name="Kuo R."/>
            <person name="Ohm R.A."/>
            <person name="Bhattacharya S.S."/>
            <person name="Shirouzu T."/>
            <person name="Yoshinaga Y."/>
            <person name="Martin F.M."/>
            <person name="Grigoriev I.V."/>
            <person name="Hibbett D.S."/>
        </authorList>
    </citation>
    <scope>NUCLEOTIDE SEQUENCE [LARGE SCALE GENOMIC DNA]</scope>
    <source>
        <strain evidence="4 5">HHB10207 ss-3</strain>
    </source>
</reference>
<gene>
    <name evidence="4" type="ORF">SISSUDRAFT_1060028</name>
</gene>
<dbReference type="PANTHER" id="PTHR48081">
    <property type="entry name" value="AB HYDROLASE SUPERFAMILY PROTEIN C4A8.06C"/>
    <property type="match status" value="1"/>
</dbReference>
<evidence type="ECO:0000313" key="5">
    <source>
        <dbReference type="Proteomes" id="UP000076798"/>
    </source>
</evidence>
<dbReference type="InterPro" id="IPR029058">
    <property type="entry name" value="AB_hydrolase_fold"/>
</dbReference>
<keyword evidence="2" id="KW-0812">Transmembrane</keyword>
<feature type="transmembrane region" description="Helical" evidence="2">
    <location>
        <begin position="15"/>
        <end position="36"/>
    </location>
</feature>
<proteinExistence type="predicted"/>
<keyword evidence="2" id="KW-0472">Membrane</keyword>
<feature type="domain" description="Alpha/beta hydrolase fold-3" evidence="3">
    <location>
        <begin position="145"/>
        <end position="381"/>
    </location>
</feature>
<protein>
    <submittedName>
        <fullName evidence="4">Alpha/beta-hydrolase</fullName>
    </submittedName>
</protein>
<dbReference type="Proteomes" id="UP000076798">
    <property type="component" value="Unassembled WGS sequence"/>
</dbReference>
<dbReference type="Gene3D" id="3.40.50.1820">
    <property type="entry name" value="alpha/beta hydrolase"/>
    <property type="match status" value="1"/>
</dbReference>
<dbReference type="InterPro" id="IPR050300">
    <property type="entry name" value="GDXG_lipolytic_enzyme"/>
</dbReference>
<dbReference type="EMBL" id="KV428028">
    <property type="protein sequence ID" value="KZT40825.1"/>
    <property type="molecule type" value="Genomic_DNA"/>
</dbReference>
<evidence type="ECO:0000313" key="4">
    <source>
        <dbReference type="EMBL" id="KZT40825.1"/>
    </source>
</evidence>
<keyword evidence="2" id="KW-1133">Transmembrane helix</keyword>
<dbReference type="OrthoDB" id="2152029at2759"/>
<sequence>MPPHPYNYHWEPIRSLWIIYSLLFLIFLKLPYWLIISVPRSGRLCREWTYGRSMHVRIVKWAIKLSDRTGELLFSPDHRAIPTNLPPHVQGVWVEGIPDHLIVGQIKDWAELADIRPMRIPGYWYQRPGDALIGGPARRGEKIALNLHGGAYITFSAHPNDISQNITRGILSECPSINRIFSLEYRLSSTAPYKAEFPFPAAVLDALSGYYYLIETVGVSPDDLVIIGDSAGANLALALIRYLIRHPLHPLPIAKSLLLFSPWCEMGPSHMGLDSSFEDNKHTDYIRDVRGNMAEYSLRAYCAAVGLQESHHNPYISPASRLLPPEVVRGLFEGFPKTMIIAGSGERLLDSIRTLRDRFLKDVGQDGVQYLEVPNAIHDFCVFPWYEPERSTVLKAVEEWLQEKRG</sequence>
<dbReference type="AlphaFoldDB" id="A0A166FMW0"/>
<evidence type="ECO:0000256" key="2">
    <source>
        <dbReference type="SAM" id="Phobius"/>
    </source>
</evidence>
<evidence type="ECO:0000259" key="3">
    <source>
        <dbReference type="Pfam" id="PF07859"/>
    </source>
</evidence>
<evidence type="ECO:0000256" key="1">
    <source>
        <dbReference type="ARBA" id="ARBA00022801"/>
    </source>
</evidence>
<dbReference type="InterPro" id="IPR013094">
    <property type="entry name" value="AB_hydrolase_3"/>
</dbReference>
<dbReference type="SUPFAM" id="SSF53474">
    <property type="entry name" value="alpha/beta-Hydrolases"/>
    <property type="match status" value="1"/>
</dbReference>
<dbReference type="PANTHER" id="PTHR48081:SF26">
    <property type="entry name" value="ALPHA_BETA HYDROLASE FOLD-3 DOMAIN-CONTAINING PROTEIN"/>
    <property type="match status" value="1"/>
</dbReference>
<keyword evidence="5" id="KW-1185">Reference proteome</keyword>
<dbReference type="STRING" id="1314776.A0A166FMW0"/>
<accession>A0A166FMW0</accession>
<keyword evidence="1 4" id="KW-0378">Hydrolase</keyword>